<gene>
    <name evidence="1" type="ORF">OB919_20500</name>
</gene>
<dbReference type="InterPro" id="IPR006311">
    <property type="entry name" value="TAT_signal"/>
</dbReference>
<organism evidence="1 2">
    <name type="scientific">Natronosalvus hydrolyticus</name>
    <dbReference type="NCBI Taxonomy" id="2979988"/>
    <lineage>
        <taxon>Archaea</taxon>
        <taxon>Methanobacteriati</taxon>
        <taxon>Methanobacteriota</taxon>
        <taxon>Stenosarchaea group</taxon>
        <taxon>Halobacteria</taxon>
        <taxon>Halobacteriales</taxon>
        <taxon>Natrialbaceae</taxon>
        <taxon>Natronosalvus</taxon>
    </lineage>
</organism>
<keyword evidence="2" id="KW-1185">Reference proteome</keyword>
<dbReference type="RefSeq" id="WP_342810628.1">
    <property type="nucleotide sequence ID" value="NZ_JAOPJZ010000038.1"/>
</dbReference>
<name>A0AAP2ZCA4_9EURY</name>
<protein>
    <submittedName>
        <fullName evidence="1">Uncharacterized protein</fullName>
    </submittedName>
</protein>
<comment type="caution">
    <text evidence="1">The sequence shown here is derived from an EMBL/GenBank/DDBJ whole genome shotgun (WGS) entry which is preliminary data.</text>
</comment>
<evidence type="ECO:0000313" key="2">
    <source>
        <dbReference type="Proteomes" id="UP001321047"/>
    </source>
</evidence>
<sequence length="175" mass="18777">MRNVITSPIDAASETTTGTTVSRRRLLRGVGASVALLGVGGASSATAQQEDGRFNDAPGRGGQAVVPASDFTDDTFVITERTGDSAETIDGVLYSCSPEQSTEQQIFLVGWHFTYVDDDEVRTLYTRSNNVETGKEYDWNVVRECADSGQEIPAGGFPQEPVDMVQAAYRATGDQ</sequence>
<evidence type="ECO:0000313" key="1">
    <source>
        <dbReference type="EMBL" id="MCU4754328.1"/>
    </source>
</evidence>
<accession>A0AAP2ZCA4</accession>
<proteinExistence type="predicted"/>
<dbReference type="Proteomes" id="UP001321047">
    <property type="component" value="Unassembled WGS sequence"/>
</dbReference>
<reference evidence="1 2" key="1">
    <citation type="submission" date="2022-09" db="EMBL/GenBank/DDBJ databases">
        <title>Enrichment on poylsaccharides allowed isolation of novel metabolic and taxonomic groups of Haloarchaea.</title>
        <authorList>
            <person name="Sorokin D.Y."/>
            <person name="Elcheninov A.G."/>
            <person name="Khizhniak T.V."/>
            <person name="Kolganova T.V."/>
            <person name="Kublanov I.V."/>
        </authorList>
    </citation>
    <scope>NUCLEOTIDE SEQUENCE [LARGE SCALE GENOMIC DNA]</scope>
    <source>
        <strain evidence="1 2">AArc-curdl1</strain>
    </source>
</reference>
<dbReference type="PROSITE" id="PS51318">
    <property type="entry name" value="TAT"/>
    <property type="match status" value="1"/>
</dbReference>
<dbReference type="EMBL" id="JAOPJZ010000038">
    <property type="protein sequence ID" value="MCU4754328.1"/>
    <property type="molecule type" value="Genomic_DNA"/>
</dbReference>
<dbReference type="AlphaFoldDB" id="A0AAP2ZCA4"/>